<comment type="caution">
    <text evidence="2">The sequence shown here is derived from an EMBL/GenBank/DDBJ whole genome shotgun (WGS) entry which is preliminary data.</text>
</comment>
<sequence>MQRRSGSTLRDASAAGTVRTSKELRRRRSPSASKDTERQDKMSSNTSSTSVAPKAGSQDSKQDKPAAQAGNTKPEVVSQEGFDYVLDAMNGEDNMKEETKEYKPAKSSNFRARPSA</sequence>
<proteinExistence type="predicted"/>
<gene>
    <name evidence="2" type="ORF">WJX73_000742</name>
</gene>
<reference evidence="2 3" key="1">
    <citation type="journal article" date="2024" name="Nat. Commun.">
        <title>Phylogenomics reveals the evolutionary origins of lichenization in chlorophyte algae.</title>
        <authorList>
            <person name="Puginier C."/>
            <person name="Libourel C."/>
            <person name="Otte J."/>
            <person name="Skaloud P."/>
            <person name="Haon M."/>
            <person name="Grisel S."/>
            <person name="Petersen M."/>
            <person name="Berrin J.G."/>
            <person name="Delaux P.M."/>
            <person name="Dal Grande F."/>
            <person name="Keller J."/>
        </authorList>
    </citation>
    <scope>NUCLEOTIDE SEQUENCE [LARGE SCALE GENOMIC DNA]</scope>
    <source>
        <strain evidence="2 3">SAG 2036</strain>
    </source>
</reference>
<feature type="compositionally biased region" description="Basic and acidic residues" evidence="1">
    <location>
        <begin position="93"/>
        <end position="104"/>
    </location>
</feature>
<evidence type="ECO:0000313" key="2">
    <source>
        <dbReference type="EMBL" id="KAK9797726.1"/>
    </source>
</evidence>
<protein>
    <submittedName>
        <fullName evidence="2">Uncharacterized protein</fullName>
    </submittedName>
</protein>
<feature type="region of interest" description="Disordered" evidence="1">
    <location>
        <begin position="1"/>
        <end position="116"/>
    </location>
</feature>
<keyword evidence="3" id="KW-1185">Reference proteome</keyword>
<feature type="compositionally biased region" description="Polar residues" evidence="1">
    <location>
        <begin position="1"/>
        <end position="10"/>
    </location>
</feature>
<evidence type="ECO:0000256" key="1">
    <source>
        <dbReference type="SAM" id="MobiDB-lite"/>
    </source>
</evidence>
<dbReference type="AlphaFoldDB" id="A0AAW1NWI2"/>
<feature type="compositionally biased region" description="Polar residues" evidence="1">
    <location>
        <begin position="42"/>
        <end position="51"/>
    </location>
</feature>
<evidence type="ECO:0000313" key="3">
    <source>
        <dbReference type="Proteomes" id="UP001465755"/>
    </source>
</evidence>
<accession>A0AAW1NWI2</accession>
<dbReference type="Proteomes" id="UP001465755">
    <property type="component" value="Unassembled WGS sequence"/>
</dbReference>
<name>A0AAW1NWI2_9CHLO</name>
<organism evidence="2 3">
    <name type="scientific">Symbiochloris irregularis</name>
    <dbReference type="NCBI Taxonomy" id="706552"/>
    <lineage>
        <taxon>Eukaryota</taxon>
        <taxon>Viridiplantae</taxon>
        <taxon>Chlorophyta</taxon>
        <taxon>core chlorophytes</taxon>
        <taxon>Trebouxiophyceae</taxon>
        <taxon>Trebouxiales</taxon>
        <taxon>Trebouxiaceae</taxon>
        <taxon>Symbiochloris</taxon>
    </lineage>
</organism>
<dbReference type="EMBL" id="JALJOQ010000105">
    <property type="protein sequence ID" value="KAK9797726.1"/>
    <property type="molecule type" value="Genomic_DNA"/>
</dbReference>